<sequence length="87" mass="9959">EADCEVEDVSEHENHTSEESETSDYDVNIVTQTVHNVQHIQSKHQSINWSFDLPPRSDCMKSSNFVKAAPRVTRYSISRIKIVKSVL</sequence>
<evidence type="ECO:0000313" key="3">
    <source>
        <dbReference type="Proteomes" id="UP000499080"/>
    </source>
</evidence>
<dbReference type="AlphaFoldDB" id="A0A4Y2IVI6"/>
<name>A0A4Y2IVI6_ARAVE</name>
<gene>
    <name evidence="2" type="ORF">AVEN_82580_1</name>
</gene>
<dbReference type="Proteomes" id="UP000499080">
    <property type="component" value="Unassembled WGS sequence"/>
</dbReference>
<proteinExistence type="predicted"/>
<accession>A0A4Y2IVI6</accession>
<comment type="caution">
    <text evidence="2">The sequence shown here is derived from an EMBL/GenBank/DDBJ whole genome shotgun (WGS) entry which is preliminary data.</text>
</comment>
<evidence type="ECO:0000256" key="1">
    <source>
        <dbReference type="SAM" id="MobiDB-lite"/>
    </source>
</evidence>
<organism evidence="2 3">
    <name type="scientific">Araneus ventricosus</name>
    <name type="common">Orbweaver spider</name>
    <name type="synonym">Epeira ventricosa</name>
    <dbReference type="NCBI Taxonomy" id="182803"/>
    <lineage>
        <taxon>Eukaryota</taxon>
        <taxon>Metazoa</taxon>
        <taxon>Ecdysozoa</taxon>
        <taxon>Arthropoda</taxon>
        <taxon>Chelicerata</taxon>
        <taxon>Arachnida</taxon>
        <taxon>Araneae</taxon>
        <taxon>Araneomorphae</taxon>
        <taxon>Entelegynae</taxon>
        <taxon>Araneoidea</taxon>
        <taxon>Araneidae</taxon>
        <taxon>Araneus</taxon>
    </lineage>
</organism>
<evidence type="ECO:0000313" key="2">
    <source>
        <dbReference type="EMBL" id="GBM81665.1"/>
    </source>
</evidence>
<feature type="compositionally biased region" description="Basic and acidic residues" evidence="1">
    <location>
        <begin position="9"/>
        <end position="18"/>
    </location>
</feature>
<dbReference type="EMBL" id="BGPR01002959">
    <property type="protein sequence ID" value="GBM81665.1"/>
    <property type="molecule type" value="Genomic_DNA"/>
</dbReference>
<feature type="non-terminal residue" evidence="2">
    <location>
        <position position="1"/>
    </location>
</feature>
<feature type="region of interest" description="Disordered" evidence="1">
    <location>
        <begin position="1"/>
        <end position="24"/>
    </location>
</feature>
<keyword evidence="3" id="KW-1185">Reference proteome</keyword>
<reference evidence="2 3" key="1">
    <citation type="journal article" date="2019" name="Sci. Rep.">
        <title>Orb-weaving spider Araneus ventricosus genome elucidates the spidroin gene catalogue.</title>
        <authorList>
            <person name="Kono N."/>
            <person name="Nakamura H."/>
            <person name="Ohtoshi R."/>
            <person name="Moran D.A.P."/>
            <person name="Shinohara A."/>
            <person name="Yoshida Y."/>
            <person name="Fujiwara M."/>
            <person name="Mori M."/>
            <person name="Tomita M."/>
            <person name="Arakawa K."/>
        </authorList>
    </citation>
    <scope>NUCLEOTIDE SEQUENCE [LARGE SCALE GENOMIC DNA]</scope>
</reference>
<protein>
    <submittedName>
        <fullName evidence="2">Uncharacterized protein</fullName>
    </submittedName>
</protein>